<dbReference type="InterPro" id="IPR029787">
    <property type="entry name" value="Nucleotide_cyclase"/>
</dbReference>
<evidence type="ECO:0000313" key="6">
    <source>
        <dbReference type="EMBL" id="MCG2460336.1"/>
    </source>
</evidence>
<dbReference type="Proteomes" id="UP001200642">
    <property type="component" value="Unassembled WGS sequence"/>
</dbReference>
<sequence length="369" mass="42468">MPIYMDLHLMNDLSAKVVAEAHLKDLEYQSEFRCRSLTYWFDENSGNAFCLFEAPDLEAINQLHIKAHGVEPSRIIEVNESKVRSFLGRIHDPEVWYDIENPNLKVFEDTAFRILIYIATQDAGLLRFSLGKDQAEQLILFRNEIIRKELENHKGREVEMVDKGFLASFVSGVDAVNCALEIQKKTSLLVKELELRIGIHAGMPVAQSEELFGDTLTVTRRLAAIARKFQIILSSHLGKLCKEDFPEGDYAPSHLWFMDPKEEIILEQLMDTLEAHWQDPLFGINDYCRKVGISKSQLYRKCIALTGMSPNSWLREYRLLKSLDLLKLDNNITETTYSSGFSSPSYFTKCFHKRFGLQPINYHKEAAHN</sequence>
<keyword evidence="1" id="KW-0805">Transcription regulation</keyword>
<dbReference type="GO" id="GO:0004016">
    <property type="term" value="F:adenylate cyclase activity"/>
    <property type="evidence" value="ECO:0007669"/>
    <property type="project" value="UniProtKB-ARBA"/>
</dbReference>
<dbReference type="PANTHER" id="PTHR43280:SF2">
    <property type="entry name" value="HTH-TYPE TRANSCRIPTIONAL REGULATOR EXSA"/>
    <property type="match status" value="1"/>
</dbReference>
<dbReference type="RefSeq" id="WP_317901481.1">
    <property type="nucleotide sequence ID" value="NZ_JAIRBC010000007.1"/>
</dbReference>
<evidence type="ECO:0000313" key="7">
    <source>
        <dbReference type="Proteomes" id="UP001200642"/>
    </source>
</evidence>
<dbReference type="GO" id="GO:0009190">
    <property type="term" value="P:cyclic nucleotide biosynthetic process"/>
    <property type="evidence" value="ECO:0007669"/>
    <property type="project" value="InterPro"/>
</dbReference>
<dbReference type="InterPro" id="IPR042557">
    <property type="entry name" value="SCO4226"/>
</dbReference>
<dbReference type="InterPro" id="IPR025336">
    <property type="entry name" value="SCO4226-like"/>
</dbReference>
<dbReference type="SMART" id="SM00342">
    <property type="entry name" value="HTH_ARAC"/>
    <property type="match status" value="1"/>
</dbReference>
<dbReference type="PROSITE" id="PS50125">
    <property type="entry name" value="GUANYLATE_CYCLASE_2"/>
    <property type="match status" value="1"/>
</dbReference>
<dbReference type="GO" id="GO:0043565">
    <property type="term" value="F:sequence-specific DNA binding"/>
    <property type="evidence" value="ECO:0007669"/>
    <property type="project" value="InterPro"/>
</dbReference>
<dbReference type="AlphaFoldDB" id="A0AAE3JNV4"/>
<protein>
    <submittedName>
        <fullName evidence="6">DUF4242 domain-containing protein</fullName>
    </submittedName>
</protein>
<comment type="caution">
    <text evidence="6">The sequence shown here is derived from an EMBL/GenBank/DDBJ whole genome shotgun (WGS) entry which is preliminary data.</text>
</comment>
<dbReference type="PANTHER" id="PTHR43280">
    <property type="entry name" value="ARAC-FAMILY TRANSCRIPTIONAL REGULATOR"/>
    <property type="match status" value="1"/>
</dbReference>
<dbReference type="PROSITE" id="PS01124">
    <property type="entry name" value="HTH_ARAC_FAMILY_2"/>
    <property type="match status" value="1"/>
</dbReference>
<dbReference type="Gene3D" id="3.30.70.3090">
    <property type="entry name" value="ORF SCO4226, nickel-binding ferredoxin-like monomer"/>
    <property type="match status" value="1"/>
</dbReference>
<dbReference type="SUPFAM" id="SSF46689">
    <property type="entry name" value="Homeodomain-like"/>
    <property type="match status" value="1"/>
</dbReference>
<dbReference type="Pfam" id="PF14026">
    <property type="entry name" value="SCO4226-like"/>
    <property type="match status" value="1"/>
</dbReference>
<dbReference type="InterPro" id="IPR001054">
    <property type="entry name" value="A/G_cyclase"/>
</dbReference>
<evidence type="ECO:0000259" key="5">
    <source>
        <dbReference type="PROSITE" id="PS50125"/>
    </source>
</evidence>
<feature type="domain" description="Guanylate cyclase" evidence="5">
    <location>
        <begin position="176"/>
        <end position="223"/>
    </location>
</feature>
<dbReference type="Pfam" id="PF12833">
    <property type="entry name" value="HTH_18"/>
    <property type="match status" value="1"/>
</dbReference>
<dbReference type="InterPro" id="IPR009057">
    <property type="entry name" value="Homeodomain-like_sf"/>
</dbReference>
<evidence type="ECO:0000256" key="2">
    <source>
        <dbReference type="ARBA" id="ARBA00023125"/>
    </source>
</evidence>
<dbReference type="Gene3D" id="3.30.70.1230">
    <property type="entry name" value="Nucleotide cyclase"/>
    <property type="match status" value="1"/>
</dbReference>
<keyword evidence="2" id="KW-0238">DNA-binding</keyword>
<organism evidence="6 7">
    <name type="scientific">Cerina litoralis</name>
    <dbReference type="NCBI Taxonomy" id="2874477"/>
    <lineage>
        <taxon>Bacteria</taxon>
        <taxon>Pseudomonadati</taxon>
        <taxon>Bacteroidota</taxon>
        <taxon>Flavobacteriia</taxon>
        <taxon>Flavobacteriales</taxon>
        <taxon>Flavobacteriaceae</taxon>
        <taxon>Cerina</taxon>
    </lineage>
</organism>
<reference evidence="6" key="1">
    <citation type="submission" date="2023-02" db="EMBL/GenBank/DDBJ databases">
        <title>Genome of Flavobacteriaceae gen. nov. sp. strain F89.</title>
        <authorList>
            <person name="Wang Y."/>
        </authorList>
    </citation>
    <scope>NUCLEOTIDE SEQUENCE</scope>
    <source>
        <strain evidence="6">F89</strain>
    </source>
</reference>
<evidence type="ECO:0000256" key="1">
    <source>
        <dbReference type="ARBA" id="ARBA00023015"/>
    </source>
</evidence>
<dbReference type="EMBL" id="JAIRBC010000007">
    <property type="protein sequence ID" value="MCG2460336.1"/>
    <property type="molecule type" value="Genomic_DNA"/>
</dbReference>
<accession>A0AAE3JNV4</accession>
<dbReference type="Gene3D" id="1.10.10.60">
    <property type="entry name" value="Homeodomain-like"/>
    <property type="match status" value="1"/>
</dbReference>
<evidence type="ECO:0000259" key="4">
    <source>
        <dbReference type="PROSITE" id="PS01124"/>
    </source>
</evidence>
<dbReference type="SUPFAM" id="SSF55073">
    <property type="entry name" value="Nucleotide cyclase"/>
    <property type="match status" value="1"/>
</dbReference>
<dbReference type="InterPro" id="IPR018060">
    <property type="entry name" value="HTH_AraC"/>
</dbReference>
<dbReference type="GO" id="GO:0003700">
    <property type="term" value="F:DNA-binding transcription factor activity"/>
    <property type="evidence" value="ECO:0007669"/>
    <property type="project" value="InterPro"/>
</dbReference>
<feature type="domain" description="HTH araC/xylS-type" evidence="4">
    <location>
        <begin position="267"/>
        <end position="365"/>
    </location>
</feature>
<keyword evidence="3" id="KW-0804">Transcription</keyword>
<proteinExistence type="predicted"/>
<evidence type="ECO:0000256" key="3">
    <source>
        <dbReference type="ARBA" id="ARBA00023163"/>
    </source>
</evidence>
<name>A0AAE3JNV4_9FLAO</name>
<keyword evidence="7" id="KW-1185">Reference proteome</keyword>
<dbReference type="GO" id="GO:0035556">
    <property type="term" value="P:intracellular signal transduction"/>
    <property type="evidence" value="ECO:0007669"/>
    <property type="project" value="InterPro"/>
</dbReference>
<gene>
    <name evidence="6" type="ORF">K8352_06220</name>
</gene>